<evidence type="ECO:0000256" key="1">
    <source>
        <dbReference type="SAM" id="MobiDB-lite"/>
    </source>
</evidence>
<reference evidence="3" key="1">
    <citation type="submission" date="2022-11" db="EMBL/GenBank/DDBJ databases">
        <authorList>
            <person name="Scott C."/>
            <person name="Bruce N."/>
        </authorList>
    </citation>
    <scope>NUCLEOTIDE SEQUENCE</scope>
</reference>
<proteinExistence type="predicted"/>
<gene>
    <name evidence="3" type="ORF">PPNO1_LOCUS7641</name>
</gene>
<dbReference type="OrthoDB" id="5370830at2759"/>
<feature type="signal peptide" evidence="2">
    <location>
        <begin position="1"/>
        <end position="20"/>
    </location>
</feature>
<dbReference type="Proteomes" id="UP000838763">
    <property type="component" value="Unassembled WGS sequence"/>
</dbReference>
<protein>
    <submittedName>
        <fullName evidence="3">Uncharacterized protein</fullName>
    </submittedName>
</protein>
<name>A0A9P1HA42_9PEZI</name>
<dbReference type="EMBL" id="CALLCH030000017">
    <property type="protein sequence ID" value="CAI4218045.1"/>
    <property type="molecule type" value="Genomic_DNA"/>
</dbReference>
<keyword evidence="2" id="KW-0732">Signal</keyword>
<comment type="caution">
    <text evidence="3">The sequence shown here is derived from an EMBL/GenBank/DDBJ whole genome shotgun (WGS) entry which is preliminary data.</text>
</comment>
<accession>A0A9P1HA42</accession>
<dbReference type="PANTHER" id="PTHR38850:SF2">
    <property type="entry name" value="CERATO-PLATANIN"/>
    <property type="match status" value="1"/>
</dbReference>
<evidence type="ECO:0000313" key="4">
    <source>
        <dbReference type="Proteomes" id="UP000838763"/>
    </source>
</evidence>
<feature type="compositionally biased region" description="Low complexity" evidence="1">
    <location>
        <begin position="232"/>
        <end position="310"/>
    </location>
</feature>
<sequence length="332" mass="33229">MKTSTSFAVVASVALPAVLAGSSGSASVTPHESYSSSVGVLGCKINTNRVAYWPASIDCDNICVKLSYGGRSVHLLRIDQSEGAYDVSYDAWNYLSTGNSASEDPTTGGPVAMDYDASNSMNYVASCLDQPSSWVAKNYELYNVLDPVCAWGCDEKCTLDWPSKNQADCPSGLGTAKILTDAPVYNIQYGSGKTILASSGEVVSNAAAASSGSSSNYASGGVTISLPGGSKSNSENAEPEAAPEPAESSAPAPAESSAAADEAVESDTPSGSTSGPASSSSAAASSDVASSTTSGSSPSGTGVAVPSSSGNGSEFTIPFALLLPILTAALLG</sequence>
<keyword evidence="4" id="KW-1185">Reference proteome</keyword>
<organism evidence="3 4">
    <name type="scientific">Parascedosporium putredinis</name>
    <dbReference type="NCBI Taxonomy" id="1442378"/>
    <lineage>
        <taxon>Eukaryota</taxon>
        <taxon>Fungi</taxon>
        <taxon>Dikarya</taxon>
        <taxon>Ascomycota</taxon>
        <taxon>Pezizomycotina</taxon>
        <taxon>Sordariomycetes</taxon>
        <taxon>Hypocreomycetidae</taxon>
        <taxon>Microascales</taxon>
        <taxon>Microascaceae</taxon>
        <taxon>Parascedosporium</taxon>
    </lineage>
</organism>
<feature type="chain" id="PRO_5040509811" evidence="2">
    <location>
        <begin position="21"/>
        <end position="332"/>
    </location>
</feature>
<dbReference type="AlphaFoldDB" id="A0A9P1HA42"/>
<evidence type="ECO:0000313" key="3">
    <source>
        <dbReference type="EMBL" id="CAI4218045.1"/>
    </source>
</evidence>
<feature type="region of interest" description="Disordered" evidence="1">
    <location>
        <begin position="228"/>
        <end position="310"/>
    </location>
</feature>
<dbReference type="PANTHER" id="PTHR38850">
    <property type="entry name" value="CERATO-PLATANIN"/>
    <property type="match status" value="1"/>
</dbReference>
<evidence type="ECO:0000256" key="2">
    <source>
        <dbReference type="SAM" id="SignalP"/>
    </source>
</evidence>